<gene>
    <name evidence="3" type="ORF">NSCI0253_LOCUS145</name>
</gene>
<dbReference type="PROSITE" id="PS50231">
    <property type="entry name" value="RICIN_B_LECTIN"/>
    <property type="match status" value="1"/>
</dbReference>
<evidence type="ECO:0000256" key="1">
    <source>
        <dbReference type="SAM" id="SignalP"/>
    </source>
</evidence>
<organism evidence="3">
    <name type="scientific">Noctiluca scintillans</name>
    <name type="common">Sea sparkle</name>
    <name type="synonym">Red tide dinoflagellate</name>
    <dbReference type="NCBI Taxonomy" id="2966"/>
    <lineage>
        <taxon>Eukaryota</taxon>
        <taxon>Sar</taxon>
        <taxon>Alveolata</taxon>
        <taxon>Dinophyceae</taxon>
        <taxon>Noctilucales</taxon>
        <taxon>Noctilucaceae</taxon>
        <taxon>Noctiluca</taxon>
    </lineage>
</organism>
<proteinExistence type="predicted"/>
<dbReference type="InterPro" id="IPR035992">
    <property type="entry name" value="Ricin_B-like_lectins"/>
</dbReference>
<dbReference type="InterPro" id="IPR000772">
    <property type="entry name" value="Ricin_B_lectin"/>
</dbReference>
<feature type="domain" description="Ricin B lectin" evidence="2">
    <location>
        <begin position="23"/>
        <end position="159"/>
    </location>
</feature>
<reference evidence="3" key="1">
    <citation type="submission" date="2021-01" db="EMBL/GenBank/DDBJ databases">
        <authorList>
            <person name="Corre E."/>
            <person name="Pelletier E."/>
            <person name="Niang G."/>
            <person name="Scheremetjew M."/>
            <person name="Finn R."/>
            <person name="Kale V."/>
            <person name="Holt S."/>
            <person name="Cochrane G."/>
            <person name="Meng A."/>
            <person name="Brown T."/>
            <person name="Cohen L."/>
        </authorList>
    </citation>
    <scope>NUCLEOTIDE SEQUENCE</scope>
</reference>
<accession>A0A7S0ZLY9</accession>
<feature type="chain" id="PRO_5031544802" description="Ricin B lectin domain-containing protein" evidence="1">
    <location>
        <begin position="19"/>
        <end position="168"/>
    </location>
</feature>
<dbReference type="Pfam" id="PF00652">
    <property type="entry name" value="Ricin_B_lectin"/>
    <property type="match status" value="1"/>
</dbReference>
<dbReference type="SMART" id="SM00458">
    <property type="entry name" value="RICIN"/>
    <property type="match status" value="1"/>
</dbReference>
<dbReference type="SUPFAM" id="SSF50370">
    <property type="entry name" value="Ricin B-like lectins"/>
    <property type="match status" value="1"/>
</dbReference>
<sequence length="168" mass="18348">MSTLSATLLYLGTGLVFGADVEGPIQMFANSFFCLDIPGGDTTNGNNLWLWQCMGISGQDWQFHPDNQTITLVSDTTKCVDAGAMALGELLMIWDCNELPQQRWGYNASTHAIYLNQSSVNTSGGCVDVKDGKQENGNYVQVWTCLEGYASANQKWTIGGVQEFSQLV</sequence>
<dbReference type="EMBL" id="HBFQ01000226">
    <property type="protein sequence ID" value="CAD8825799.1"/>
    <property type="molecule type" value="Transcribed_RNA"/>
</dbReference>
<evidence type="ECO:0000313" key="3">
    <source>
        <dbReference type="EMBL" id="CAD8825799.1"/>
    </source>
</evidence>
<keyword evidence="1" id="KW-0732">Signal</keyword>
<protein>
    <recommendedName>
        <fullName evidence="2">Ricin B lectin domain-containing protein</fullName>
    </recommendedName>
</protein>
<dbReference type="AlphaFoldDB" id="A0A7S0ZLY9"/>
<evidence type="ECO:0000259" key="2">
    <source>
        <dbReference type="SMART" id="SM00458"/>
    </source>
</evidence>
<dbReference type="Gene3D" id="2.80.10.50">
    <property type="match status" value="2"/>
</dbReference>
<feature type="signal peptide" evidence="1">
    <location>
        <begin position="1"/>
        <end position="18"/>
    </location>
</feature>
<name>A0A7S0ZLY9_NOCSC</name>